<dbReference type="Proteomes" id="UP000219042">
    <property type="component" value="Unassembled WGS sequence"/>
</dbReference>
<name>A0A240EDL4_9GAMM</name>
<organism evidence="1 2">
    <name type="scientific">Acinetobacter puyangensis</name>
    <dbReference type="NCBI Taxonomy" id="1096779"/>
    <lineage>
        <taxon>Bacteria</taxon>
        <taxon>Pseudomonadati</taxon>
        <taxon>Pseudomonadota</taxon>
        <taxon>Gammaproteobacteria</taxon>
        <taxon>Moraxellales</taxon>
        <taxon>Moraxellaceae</taxon>
        <taxon>Acinetobacter</taxon>
    </lineage>
</organism>
<dbReference type="Gene3D" id="2.60.40.2610">
    <property type="entry name" value="Outer membrane usher protein FimD, plug domain"/>
    <property type="match status" value="1"/>
</dbReference>
<dbReference type="AlphaFoldDB" id="A0A240EDL4"/>
<dbReference type="OrthoDB" id="8587at2"/>
<dbReference type="GO" id="GO:0015473">
    <property type="term" value="F:fimbrial usher porin activity"/>
    <property type="evidence" value="ECO:0007669"/>
    <property type="project" value="InterPro"/>
</dbReference>
<accession>A0A240EDL4</accession>
<dbReference type="InterPro" id="IPR042186">
    <property type="entry name" value="FimD_plug_dom"/>
</dbReference>
<dbReference type="PANTHER" id="PTHR30451">
    <property type="entry name" value="OUTER MEMBRANE USHER PROTEIN"/>
    <property type="match status" value="1"/>
</dbReference>
<evidence type="ECO:0000313" key="2">
    <source>
        <dbReference type="Proteomes" id="UP000219042"/>
    </source>
</evidence>
<gene>
    <name evidence="1" type="ORF">SAMN05421731_10792</name>
</gene>
<keyword evidence="2" id="KW-1185">Reference proteome</keyword>
<dbReference type="RefSeq" id="WP_141398136.1">
    <property type="nucleotide sequence ID" value="NZ_BAABHT010000016.1"/>
</dbReference>
<evidence type="ECO:0000313" key="1">
    <source>
        <dbReference type="EMBL" id="SNX46005.1"/>
    </source>
</evidence>
<protein>
    <submittedName>
        <fullName evidence="1">Outer membrane usher protein</fullName>
    </submittedName>
</protein>
<dbReference type="Pfam" id="PF00577">
    <property type="entry name" value="Usher"/>
    <property type="match status" value="1"/>
</dbReference>
<proteinExistence type="predicted"/>
<dbReference type="EMBL" id="OANT01000007">
    <property type="protein sequence ID" value="SNX46005.1"/>
    <property type="molecule type" value="Genomic_DNA"/>
</dbReference>
<sequence>MKVRICHLLFAGLMVVTPITIAQTLNISSEKDNMLQQELYLDVVLNQSPQAQIGHFIQLDQQLLIDVASLEAFSIHSTTPAIMIEQTAYVPLQQIPGLSYQYDDLNQKISMQVPVELLVNQNLYGYKKQLAVTLNPQQQKTGALVNYTVFAQQNDETFSVNGWNELRVFGLLGGILSVSGNYQYTDHAFEDSQILDSYWEKDFPDKMLRLRLGDTQSHALSWTRSTRLSGLSLSKNFALQPYTVTTPLLNFKGQVVLPSQVDLMINGIKQSSQNVVPGQFEIQTVPSITGAGNAQMLITDINGQQQVLNFSLYRSNNLLAQGLSDWSFNLGYPKLNYGVSSFDYADDPAFSGSYRYGISNTLTLETHAEMTKGLQQGGLGSAYQLGRRAGMIHLSYAYSHTSDQNGQLLGFGYSWNSPKISLNYNGLRQFGAFNDIASLNDASFVRNSDQFYLGFNTKIGQFGSSYIQQNYADEQKNKFVLLNWSYVLPRHMNLNLSYSRDLINQQNSYYLSLNFPWAKRNSATATVQRNNQNNQLGLNVLHAVDQDQGGLGWQARANHTDQYTLFQGQLDYLGTYGLAQLNVQHTQSDQYHNTNAYASINGGLVILKDALLPTRLSNGSFAIVSTGQVADVPVRLENRLIGQTNRKGYLLLDHLNPYQHNSVAIDALDLPIDLKIETTQQDAVPRQASGVFIHFPIYKVKSVQMQVVDQQGQNLAVGSLVWDSLSAMQQQQSPKTIVAHDGIVYLDDVQTNHLYIGQHNTQCQVNLPDISKLEGFKDLGPVICQ</sequence>
<dbReference type="GO" id="GO:0009279">
    <property type="term" value="C:cell outer membrane"/>
    <property type="evidence" value="ECO:0007669"/>
    <property type="project" value="TreeGrafter"/>
</dbReference>
<dbReference type="PANTHER" id="PTHR30451:SF5">
    <property type="entry name" value="SLR0019 PROTEIN"/>
    <property type="match status" value="1"/>
</dbReference>
<reference evidence="2" key="1">
    <citation type="submission" date="2016-09" db="EMBL/GenBank/DDBJ databases">
        <authorList>
            <person name="Varghese N."/>
            <person name="Submissions S."/>
        </authorList>
    </citation>
    <scope>NUCLEOTIDE SEQUENCE [LARGE SCALE GENOMIC DNA]</scope>
    <source>
        <strain evidence="2">ANC 4466</strain>
    </source>
</reference>
<dbReference type="Gene3D" id="2.60.40.3110">
    <property type="match status" value="1"/>
</dbReference>
<dbReference type="GO" id="GO:0009297">
    <property type="term" value="P:pilus assembly"/>
    <property type="evidence" value="ECO:0007669"/>
    <property type="project" value="InterPro"/>
</dbReference>
<dbReference type="InterPro" id="IPR000015">
    <property type="entry name" value="Fimb_usher"/>
</dbReference>